<keyword evidence="4" id="KW-0819">tRNA processing</keyword>
<dbReference type="STRING" id="573508.A0A1E3B477"/>
<feature type="region of interest" description="Disordered" evidence="7">
    <location>
        <begin position="523"/>
        <end position="554"/>
    </location>
</feature>
<evidence type="ECO:0000313" key="9">
    <source>
        <dbReference type="Proteomes" id="UP000094569"/>
    </source>
</evidence>
<dbReference type="Pfam" id="PF04189">
    <property type="entry name" value="Gcd10p"/>
    <property type="match status" value="1"/>
</dbReference>
<keyword evidence="8" id="KW-0489">Methyltransferase</keyword>
<evidence type="ECO:0000256" key="4">
    <source>
        <dbReference type="ARBA" id="ARBA00022694"/>
    </source>
</evidence>
<dbReference type="GO" id="GO:0030488">
    <property type="term" value="P:tRNA methylation"/>
    <property type="evidence" value="ECO:0007669"/>
    <property type="project" value="InterPro"/>
</dbReference>
<dbReference type="AlphaFoldDB" id="A0A1E3B477"/>
<organism evidence="8 9">
    <name type="scientific">Aspergillus cristatus</name>
    <name type="common">Chinese Fuzhuan brick tea-fermentation fungus</name>
    <name type="synonym">Eurotium cristatum</name>
    <dbReference type="NCBI Taxonomy" id="573508"/>
    <lineage>
        <taxon>Eukaryota</taxon>
        <taxon>Fungi</taxon>
        <taxon>Dikarya</taxon>
        <taxon>Ascomycota</taxon>
        <taxon>Pezizomycotina</taxon>
        <taxon>Eurotiomycetes</taxon>
        <taxon>Eurotiomycetidae</taxon>
        <taxon>Eurotiales</taxon>
        <taxon>Aspergillaceae</taxon>
        <taxon>Aspergillus</taxon>
        <taxon>Aspergillus subgen. Aspergillus</taxon>
    </lineage>
</organism>
<evidence type="ECO:0000256" key="7">
    <source>
        <dbReference type="SAM" id="MobiDB-lite"/>
    </source>
</evidence>
<proteinExistence type="inferred from homology"/>
<dbReference type="EMBL" id="JXNT01000015">
    <property type="protein sequence ID" value="ODM15760.1"/>
    <property type="molecule type" value="Genomic_DNA"/>
</dbReference>
<evidence type="ECO:0000256" key="3">
    <source>
        <dbReference type="ARBA" id="ARBA00021704"/>
    </source>
</evidence>
<feature type="compositionally biased region" description="Basic and acidic residues" evidence="7">
    <location>
        <begin position="264"/>
        <end position="279"/>
    </location>
</feature>
<dbReference type="InterPro" id="IPR017423">
    <property type="entry name" value="TRM6"/>
</dbReference>
<evidence type="ECO:0000313" key="8">
    <source>
        <dbReference type="EMBL" id="ODM15760.1"/>
    </source>
</evidence>
<keyword evidence="8" id="KW-0808">Transferase</keyword>
<feature type="compositionally biased region" description="Acidic residues" evidence="7">
    <location>
        <begin position="86"/>
        <end position="99"/>
    </location>
</feature>
<dbReference type="Proteomes" id="UP000094569">
    <property type="component" value="Unassembled WGS sequence"/>
</dbReference>
<dbReference type="PANTHER" id="PTHR12945">
    <property type="entry name" value="TRANSLATION INITIATION FACTOR EIF3-RELATED"/>
    <property type="match status" value="1"/>
</dbReference>
<protein>
    <recommendedName>
        <fullName evidence="3">tRNA (adenine(58)-N(1))-methyltransferase non-catalytic subunit TRM6</fullName>
    </recommendedName>
    <alternativeName>
        <fullName evidence="6">tRNA(m1A58)-methyltransferase subunit TRM6</fullName>
    </alternativeName>
</protein>
<dbReference type="GO" id="GO:0031515">
    <property type="term" value="C:tRNA (m1A) methyltransferase complex"/>
    <property type="evidence" value="ECO:0007669"/>
    <property type="project" value="InterPro"/>
</dbReference>
<comment type="subcellular location">
    <subcellularLocation>
        <location evidence="1">Nucleus</location>
    </subcellularLocation>
</comment>
<comment type="caution">
    <text evidence="8">The sequence shown here is derived from an EMBL/GenBank/DDBJ whole genome shotgun (WGS) entry which is preliminary data.</text>
</comment>
<evidence type="ECO:0000256" key="2">
    <source>
        <dbReference type="ARBA" id="ARBA00008320"/>
    </source>
</evidence>
<dbReference type="GO" id="GO:0005634">
    <property type="term" value="C:nucleus"/>
    <property type="evidence" value="ECO:0007669"/>
    <property type="project" value="UniProtKB-SubCell"/>
</dbReference>
<evidence type="ECO:0000256" key="1">
    <source>
        <dbReference type="ARBA" id="ARBA00004123"/>
    </source>
</evidence>
<dbReference type="OrthoDB" id="10254665at2759"/>
<gene>
    <name evidence="8" type="ORF">SI65_08994</name>
</gene>
<dbReference type="GO" id="GO:0008168">
    <property type="term" value="F:methyltransferase activity"/>
    <property type="evidence" value="ECO:0007669"/>
    <property type="project" value="UniProtKB-KW"/>
</dbReference>
<evidence type="ECO:0000256" key="6">
    <source>
        <dbReference type="ARBA" id="ARBA00032319"/>
    </source>
</evidence>
<accession>A0A1E3B477</accession>
<feature type="region of interest" description="Disordered" evidence="7">
    <location>
        <begin position="82"/>
        <end position="103"/>
    </location>
</feature>
<evidence type="ECO:0000256" key="5">
    <source>
        <dbReference type="ARBA" id="ARBA00023242"/>
    </source>
</evidence>
<dbReference type="PANTHER" id="PTHR12945:SF0">
    <property type="entry name" value="TRNA (ADENINE(58)-N(1))-METHYLTRANSFERASE NON-CATALYTIC SUBUNIT TRM6"/>
    <property type="match status" value="1"/>
</dbReference>
<feature type="region of interest" description="Disordered" evidence="7">
    <location>
        <begin position="255"/>
        <end position="284"/>
    </location>
</feature>
<dbReference type="VEuPathDB" id="FungiDB:SI65_08994"/>
<keyword evidence="5" id="KW-0539">Nucleus</keyword>
<comment type="similarity">
    <text evidence="2">Belongs to the TRM6/GCD10 family.</text>
</comment>
<name>A0A1E3B477_ASPCR</name>
<reference evidence="8 9" key="1">
    <citation type="journal article" date="2016" name="BMC Genomics">
        <title>Comparative genomic and transcriptomic analyses of the Fuzhuan brick tea-fermentation fungus Aspergillus cristatus.</title>
        <authorList>
            <person name="Ge Y."/>
            <person name="Wang Y."/>
            <person name="Liu Y."/>
            <person name="Tan Y."/>
            <person name="Ren X."/>
            <person name="Zhang X."/>
            <person name="Hyde K.D."/>
            <person name="Liu Y."/>
            <person name="Liu Z."/>
        </authorList>
    </citation>
    <scope>NUCLEOTIDE SEQUENCE [LARGE SCALE GENOMIC DNA]</scope>
    <source>
        <strain evidence="8 9">GZAAS20.1005</strain>
    </source>
</reference>
<keyword evidence="9" id="KW-1185">Reference proteome</keyword>
<sequence length="554" mass="62056">MHSYIRPYQHVAFRLPSEATRIIHLTPNTEVSLGKYGNFPSNQIIGRPFYLTFEILDNPTEENGNRLRIITAAELHAESLITEGSGEADGEGDEPDVSGDAETPMRTNREIIDDASTQKMTLQEIEELKKGSSDAGRDIIAKLLESHSALDQKTAFSLAKYTLRKRRKYMKRFTVLPLDVSLLTNFMLEEKDAGRTMELRDELIGLIGCWGNVHHGGNVSVGPKPNGRYLVVDETGGLIVAAMAERMGILYPHDNEDEESEEESSGKPAEETSPAKERPSQMSASGNTITLLHAHTQPNLSLLKYFGYDQDNPDESHPLFTHLKTVSWMQLVDPSSDPIYGNEPEIIPDETLATYKPNKRGTYYRKRSRWQRVRNVVDEARTGEYDSLLVATLMEPASVLKHAVPLLAGSAQVVVYSPTIEPLTELIDLYSTPRRTTFINARRELIEATQKQNQENNTDDPVDLSELEQEFIVDPSLLLAPTLETARIRPWQVLPGRTHPMMSKRGGADGYVFHGIRTFPTQAKIEAAGNPSRKKRRVETNPVPLPAEDVEMKS</sequence>